<feature type="transmembrane region" description="Helical" evidence="1">
    <location>
        <begin position="12"/>
        <end position="30"/>
    </location>
</feature>
<organism evidence="2 3">
    <name type="scientific">Paenimyroides ceti</name>
    <dbReference type="NCBI Taxonomy" id="395087"/>
    <lineage>
        <taxon>Bacteria</taxon>
        <taxon>Pseudomonadati</taxon>
        <taxon>Bacteroidota</taxon>
        <taxon>Flavobacteriia</taxon>
        <taxon>Flavobacteriales</taxon>
        <taxon>Flavobacteriaceae</taxon>
        <taxon>Paenimyroides</taxon>
    </lineage>
</organism>
<comment type="caution">
    <text evidence="2">The sequence shown here is derived from an EMBL/GenBank/DDBJ whole genome shotgun (WGS) entry which is preliminary data.</text>
</comment>
<dbReference type="PROSITE" id="PS51257">
    <property type="entry name" value="PROKAR_LIPOPROTEIN"/>
    <property type="match status" value="1"/>
</dbReference>
<gene>
    <name evidence="2" type="ORF">QW060_04020</name>
</gene>
<sequence>MSWKIKREKIFNLSIICIILGALFIGGAIGCIFEHFWVGLFIGLGIGFFLSALILLKTHKELLVYNKETI</sequence>
<keyword evidence="3" id="KW-1185">Reference proteome</keyword>
<keyword evidence="1" id="KW-0472">Membrane</keyword>
<evidence type="ECO:0000313" key="3">
    <source>
        <dbReference type="Proteomes" id="UP001242368"/>
    </source>
</evidence>
<evidence type="ECO:0000313" key="2">
    <source>
        <dbReference type="EMBL" id="MDN3706290.1"/>
    </source>
</evidence>
<dbReference type="RefSeq" id="WP_290362371.1">
    <property type="nucleotide sequence ID" value="NZ_JAUFQU010000001.1"/>
</dbReference>
<accession>A0ABT8CQ00</accession>
<evidence type="ECO:0000256" key="1">
    <source>
        <dbReference type="SAM" id="Phobius"/>
    </source>
</evidence>
<proteinExistence type="predicted"/>
<name>A0ABT8CQ00_9FLAO</name>
<keyword evidence="1" id="KW-1133">Transmembrane helix</keyword>
<reference evidence="3" key="1">
    <citation type="journal article" date="2019" name="Int. J. Syst. Evol. Microbiol.">
        <title>The Global Catalogue of Microorganisms (GCM) 10K type strain sequencing project: providing services to taxonomists for standard genome sequencing and annotation.</title>
        <authorList>
            <consortium name="The Broad Institute Genomics Platform"/>
            <consortium name="The Broad Institute Genome Sequencing Center for Infectious Disease"/>
            <person name="Wu L."/>
            <person name="Ma J."/>
        </authorList>
    </citation>
    <scope>NUCLEOTIDE SEQUENCE [LARGE SCALE GENOMIC DNA]</scope>
    <source>
        <strain evidence="3">CECT 7184</strain>
    </source>
</reference>
<protein>
    <submittedName>
        <fullName evidence="2">Uncharacterized protein</fullName>
    </submittedName>
</protein>
<keyword evidence="1" id="KW-0812">Transmembrane</keyword>
<dbReference type="Proteomes" id="UP001242368">
    <property type="component" value="Unassembled WGS sequence"/>
</dbReference>
<dbReference type="EMBL" id="JAUFQU010000001">
    <property type="protein sequence ID" value="MDN3706290.1"/>
    <property type="molecule type" value="Genomic_DNA"/>
</dbReference>
<feature type="transmembrane region" description="Helical" evidence="1">
    <location>
        <begin position="36"/>
        <end position="56"/>
    </location>
</feature>